<dbReference type="Proteomes" id="UP000885672">
    <property type="component" value="Unassembled WGS sequence"/>
</dbReference>
<dbReference type="Pfam" id="PF08264">
    <property type="entry name" value="Anticodon_1"/>
    <property type="match status" value="1"/>
</dbReference>
<evidence type="ECO:0000256" key="5">
    <source>
        <dbReference type="ARBA" id="ARBA00023146"/>
    </source>
</evidence>
<evidence type="ECO:0000259" key="8">
    <source>
        <dbReference type="Pfam" id="PF08264"/>
    </source>
</evidence>
<dbReference type="EMBL" id="DSBX01000345">
    <property type="protein sequence ID" value="HDR00400.1"/>
    <property type="molecule type" value="Genomic_DNA"/>
</dbReference>
<dbReference type="InterPro" id="IPR033709">
    <property type="entry name" value="Anticodon_Ile_ABEc"/>
</dbReference>
<proteinExistence type="predicted"/>
<dbReference type="GO" id="GO:0005524">
    <property type="term" value="F:ATP binding"/>
    <property type="evidence" value="ECO:0007669"/>
    <property type="project" value="UniProtKB-KW"/>
</dbReference>
<dbReference type="InterPro" id="IPR013155">
    <property type="entry name" value="M/V/L/I-tRNA-synth_anticd-bd"/>
</dbReference>
<dbReference type="InterPro" id="IPR009080">
    <property type="entry name" value="tRNAsynth_Ia_anticodon-bd"/>
</dbReference>
<keyword evidence="5" id="KW-0030">Aminoacyl-tRNA synthetase</keyword>
<gene>
    <name evidence="9" type="ORF">ENN51_08985</name>
</gene>
<keyword evidence="4" id="KW-0648">Protein biosynthesis</keyword>
<protein>
    <submittedName>
        <fullName evidence="9">Isoleucine--tRNA ligase</fullName>
    </submittedName>
</protein>
<dbReference type="CDD" id="cd07961">
    <property type="entry name" value="Anticodon_Ia_Ile_ABEc"/>
    <property type="match status" value="1"/>
</dbReference>
<dbReference type="SUPFAM" id="SSF52374">
    <property type="entry name" value="Nucleotidylyl transferase"/>
    <property type="match status" value="1"/>
</dbReference>
<dbReference type="PANTHER" id="PTHR42780">
    <property type="entry name" value="SOLEUCYL-TRNA SYNTHETASE"/>
    <property type="match status" value="1"/>
</dbReference>
<dbReference type="InterPro" id="IPR009008">
    <property type="entry name" value="Val/Leu/Ile-tRNA-synth_edit"/>
</dbReference>
<feature type="domain" description="Methionyl/Valyl/Leucyl/Isoleucyl-tRNA synthetase anticodon-binding" evidence="8">
    <location>
        <begin position="363"/>
        <end position="520"/>
    </location>
</feature>
<evidence type="ECO:0000259" key="7">
    <source>
        <dbReference type="Pfam" id="PF00133"/>
    </source>
</evidence>
<evidence type="ECO:0000256" key="6">
    <source>
        <dbReference type="ARBA" id="ARBA00048359"/>
    </source>
</evidence>
<dbReference type="PANTHER" id="PTHR42780:SF1">
    <property type="entry name" value="ISOLEUCINE--TRNA LIGASE, CYTOPLASMIC"/>
    <property type="match status" value="1"/>
</dbReference>
<dbReference type="Pfam" id="PF00133">
    <property type="entry name" value="tRNA-synt_1"/>
    <property type="match status" value="1"/>
</dbReference>
<dbReference type="SUPFAM" id="SSF50677">
    <property type="entry name" value="ValRS/IleRS/LeuRS editing domain"/>
    <property type="match status" value="1"/>
</dbReference>
<dbReference type="GO" id="GO:0006428">
    <property type="term" value="P:isoleucyl-tRNA aminoacylation"/>
    <property type="evidence" value="ECO:0007669"/>
    <property type="project" value="TreeGrafter"/>
</dbReference>
<keyword evidence="1 9" id="KW-0436">Ligase</keyword>
<dbReference type="AlphaFoldDB" id="A0A7V0XG23"/>
<feature type="domain" description="Aminoacyl-tRNA synthetase class Ia" evidence="7">
    <location>
        <begin position="83"/>
        <end position="310"/>
    </location>
</feature>
<sequence length="675" mass="76651">IVHIAPGCGKEDFLLGREHGLSVIAPLGEDGRFRDDFAPFAGRGAAEVAPDIFGGLEAKGLLFKVEDYRHRYPVCWRCGDELVFRLVDEWFIAMDPVREQIMASAREVRWIPEYGLERELDWLRNMSDWCISKKRYWGLALPIYRCECGRFEVIGSREELRERAVEGWERFDGHSPHRPWVDEVKVACADCGAAVGRVKDVGNPWLDAGIVPFSTNRYLDDREFWREWFPADFITECFPGQFRNWFYAILAMSTVLENRAPFRVLLGHALVKDEKGREMHKSAGNAISFEVAADKMGADVMRWVFLGHNPTQHLSFGFGVGREAERKLLTLWNVYSFFVTYAEIDGVNPAEFNLPAERLQPLDRWVRSRFNALARLAREKLDEFDPSAVPRAVETFIDDLSTWYVRRNRRRFWKPARSGITDDDDKAAAYQSLYACLSGLVRLIAPFMPFLAEEMYQNLVRPCDPTAPESVHLCAFPEPDPALDAPELEDEVALVRSVVSLGHSAREKARRKVRQPLASVIITVAGADERDRCLRHADVVREELNVRELLFNEPGAEFPPDYEVARDPGRAVGVNTRLTRELENEGLARELVHKIQNLRKQAGFNVTDRILLYCAADGAEAAGRFAEALAAHHDYVTRETLTLKISPEPLAVPAIERGLEVNGLPVRLALARAES</sequence>
<dbReference type="Pfam" id="PF19302">
    <property type="entry name" value="DUF5915"/>
    <property type="match status" value="1"/>
</dbReference>
<evidence type="ECO:0000256" key="2">
    <source>
        <dbReference type="ARBA" id="ARBA00022741"/>
    </source>
</evidence>
<comment type="caution">
    <text evidence="9">The sequence shown here is derived from an EMBL/GenBank/DDBJ whole genome shotgun (WGS) entry which is preliminary data.</text>
</comment>
<reference evidence="9" key="1">
    <citation type="journal article" date="2020" name="mSystems">
        <title>Genome- and Community-Level Interaction Insights into Carbon Utilization and Element Cycling Functions of Hydrothermarchaeota in Hydrothermal Sediment.</title>
        <authorList>
            <person name="Zhou Z."/>
            <person name="Liu Y."/>
            <person name="Xu W."/>
            <person name="Pan J."/>
            <person name="Luo Z.H."/>
            <person name="Li M."/>
        </authorList>
    </citation>
    <scope>NUCLEOTIDE SEQUENCE [LARGE SCALE GENOMIC DNA]</scope>
    <source>
        <strain evidence="9">SpSt-1182</strain>
    </source>
</reference>
<dbReference type="GO" id="GO:0002161">
    <property type="term" value="F:aminoacyl-tRNA deacylase activity"/>
    <property type="evidence" value="ECO:0007669"/>
    <property type="project" value="InterPro"/>
</dbReference>
<keyword evidence="2" id="KW-0547">Nucleotide-binding</keyword>
<dbReference type="Gene3D" id="1.10.730.10">
    <property type="entry name" value="Isoleucyl-tRNA Synthetase, Domain 1"/>
    <property type="match status" value="1"/>
</dbReference>
<dbReference type="GO" id="GO:0000049">
    <property type="term" value="F:tRNA binding"/>
    <property type="evidence" value="ECO:0007669"/>
    <property type="project" value="InterPro"/>
</dbReference>
<dbReference type="InterPro" id="IPR014729">
    <property type="entry name" value="Rossmann-like_a/b/a_fold"/>
</dbReference>
<evidence type="ECO:0000313" key="9">
    <source>
        <dbReference type="EMBL" id="HDR00400.1"/>
    </source>
</evidence>
<evidence type="ECO:0000256" key="1">
    <source>
        <dbReference type="ARBA" id="ARBA00022598"/>
    </source>
</evidence>
<evidence type="ECO:0000256" key="3">
    <source>
        <dbReference type="ARBA" id="ARBA00022840"/>
    </source>
</evidence>
<organism evidence="9">
    <name type="scientific">candidate division WOR-3 bacterium</name>
    <dbReference type="NCBI Taxonomy" id="2052148"/>
    <lineage>
        <taxon>Bacteria</taxon>
        <taxon>Bacteria division WOR-3</taxon>
    </lineage>
</organism>
<accession>A0A7V0XG23</accession>
<feature type="non-terminal residue" evidence="9">
    <location>
        <position position="1"/>
    </location>
</feature>
<dbReference type="InterPro" id="IPR002300">
    <property type="entry name" value="aa-tRNA-synth_Ia"/>
</dbReference>
<dbReference type="Gene3D" id="3.40.50.620">
    <property type="entry name" value="HUPs"/>
    <property type="match status" value="1"/>
</dbReference>
<evidence type="ECO:0000256" key="4">
    <source>
        <dbReference type="ARBA" id="ARBA00022917"/>
    </source>
</evidence>
<dbReference type="InterPro" id="IPR023586">
    <property type="entry name" value="Ile-tRNA-ligase_type2"/>
</dbReference>
<name>A0A7V0XG23_UNCW3</name>
<dbReference type="GO" id="GO:0004822">
    <property type="term" value="F:isoleucine-tRNA ligase activity"/>
    <property type="evidence" value="ECO:0007669"/>
    <property type="project" value="UniProtKB-EC"/>
</dbReference>
<keyword evidence="3" id="KW-0067">ATP-binding</keyword>
<comment type="catalytic activity">
    <reaction evidence="6">
        <text>tRNA(Ile) + L-isoleucine + ATP = L-isoleucyl-tRNA(Ile) + AMP + diphosphate</text>
        <dbReference type="Rhea" id="RHEA:11060"/>
        <dbReference type="Rhea" id="RHEA-COMP:9666"/>
        <dbReference type="Rhea" id="RHEA-COMP:9695"/>
        <dbReference type="ChEBI" id="CHEBI:30616"/>
        <dbReference type="ChEBI" id="CHEBI:33019"/>
        <dbReference type="ChEBI" id="CHEBI:58045"/>
        <dbReference type="ChEBI" id="CHEBI:78442"/>
        <dbReference type="ChEBI" id="CHEBI:78528"/>
        <dbReference type="ChEBI" id="CHEBI:456215"/>
        <dbReference type="EC" id="6.1.1.5"/>
    </reaction>
</comment>
<dbReference type="SUPFAM" id="SSF47323">
    <property type="entry name" value="Anticodon-binding domain of a subclass of class I aminoacyl-tRNA synthetases"/>
    <property type="match status" value="1"/>
</dbReference>